<proteinExistence type="predicted"/>
<accession>A0ABS4K7M0</accession>
<organism evidence="1 2">
    <name type="scientific">Clostridium punense</name>
    <dbReference type="NCBI Taxonomy" id="1054297"/>
    <lineage>
        <taxon>Bacteria</taxon>
        <taxon>Bacillati</taxon>
        <taxon>Bacillota</taxon>
        <taxon>Clostridia</taxon>
        <taxon>Eubacteriales</taxon>
        <taxon>Clostridiaceae</taxon>
        <taxon>Clostridium</taxon>
    </lineage>
</organism>
<sequence>MYKEILSLLKCPKCNGELSLAIEKEENSEIVEGKLSCKDGHQWAIKEGVINFGSVEQEITNNWSEAFEKYDEEELRKRMSEANPKNLTLLVDKTGKFIIDNINNNENKFILDIATGTGGLFLKTVKQLKGEAQIICTDLSFAVLRYDRLKAKRINPEIKVNYIACDATNLPFKDNTIDVATSFFGIANMLNLAEGGLKEAKRVLKTGKSFLDSYIIIKEESNGFKMLKEFCKENQVVGAEDFTVKAGIEKAYNDMSFHSTEMVAIGESIGEKSDSDLIPFEGEWFGVVVAKSIK</sequence>
<dbReference type="Proteomes" id="UP001519308">
    <property type="component" value="Unassembled WGS sequence"/>
</dbReference>
<dbReference type="RefSeq" id="WP_021285240.1">
    <property type="nucleotide sequence ID" value="NZ_JAGGLL010000018.1"/>
</dbReference>
<dbReference type="SUPFAM" id="SSF53335">
    <property type="entry name" value="S-adenosyl-L-methionine-dependent methyltransferases"/>
    <property type="match status" value="1"/>
</dbReference>
<dbReference type="EMBL" id="JAGGLL010000018">
    <property type="protein sequence ID" value="MBP2022624.1"/>
    <property type="molecule type" value="Genomic_DNA"/>
</dbReference>
<dbReference type="Pfam" id="PF01209">
    <property type="entry name" value="Ubie_methyltran"/>
    <property type="match status" value="1"/>
</dbReference>
<keyword evidence="1" id="KW-0830">Ubiquinone</keyword>
<evidence type="ECO:0000313" key="1">
    <source>
        <dbReference type="EMBL" id="MBP2022624.1"/>
    </source>
</evidence>
<keyword evidence="2" id="KW-1185">Reference proteome</keyword>
<comment type="caution">
    <text evidence="1">The sequence shown here is derived from an EMBL/GenBank/DDBJ whole genome shotgun (WGS) entry which is preliminary data.</text>
</comment>
<protein>
    <submittedName>
        <fullName evidence="1">Ubiquinone/menaquinone biosynthesis C-methylase UbiE/uncharacterized protein YbaR (Trm112 family)</fullName>
    </submittedName>
</protein>
<evidence type="ECO:0000313" key="2">
    <source>
        <dbReference type="Proteomes" id="UP001519308"/>
    </source>
</evidence>
<dbReference type="InterPro" id="IPR029063">
    <property type="entry name" value="SAM-dependent_MTases_sf"/>
</dbReference>
<dbReference type="PANTHER" id="PTHR43591:SF24">
    <property type="entry name" value="2-METHOXY-6-POLYPRENYL-1,4-BENZOQUINOL METHYLASE, MITOCHONDRIAL"/>
    <property type="match status" value="1"/>
</dbReference>
<dbReference type="CDD" id="cd02440">
    <property type="entry name" value="AdoMet_MTases"/>
    <property type="match status" value="1"/>
</dbReference>
<gene>
    <name evidence="1" type="ORF">J2Z44_002447</name>
</gene>
<dbReference type="Gene3D" id="3.40.50.150">
    <property type="entry name" value="Vaccinia Virus protein VP39"/>
    <property type="match status" value="1"/>
</dbReference>
<name>A0ABS4K7M0_9CLOT</name>
<reference evidence="1 2" key="1">
    <citation type="submission" date="2021-03" db="EMBL/GenBank/DDBJ databases">
        <title>Genomic Encyclopedia of Type Strains, Phase IV (KMG-IV): sequencing the most valuable type-strain genomes for metagenomic binning, comparative biology and taxonomic classification.</title>
        <authorList>
            <person name="Goeker M."/>
        </authorList>
    </citation>
    <scope>NUCLEOTIDE SEQUENCE [LARGE SCALE GENOMIC DNA]</scope>
    <source>
        <strain evidence="1 2">DSM 28650</strain>
    </source>
</reference>
<dbReference type="PANTHER" id="PTHR43591">
    <property type="entry name" value="METHYLTRANSFERASE"/>
    <property type="match status" value="1"/>
</dbReference>